<proteinExistence type="predicted"/>
<dbReference type="AlphaFoldDB" id="A0A820PDN3"/>
<reference evidence="1" key="1">
    <citation type="submission" date="2021-02" db="EMBL/GenBank/DDBJ databases">
        <authorList>
            <person name="Nowell W R."/>
        </authorList>
    </citation>
    <scope>NUCLEOTIDE SEQUENCE</scope>
</reference>
<accession>A0A820PDN3</accession>
<dbReference type="Proteomes" id="UP000663842">
    <property type="component" value="Unassembled WGS sequence"/>
</dbReference>
<name>A0A820PDN3_9BILA</name>
<comment type="caution">
    <text evidence="1">The sequence shown here is derived from an EMBL/GenBank/DDBJ whole genome shotgun (WGS) entry which is preliminary data.</text>
</comment>
<gene>
    <name evidence="1" type="ORF">UXM345_LOCUS38266</name>
</gene>
<feature type="non-terminal residue" evidence="1">
    <location>
        <position position="25"/>
    </location>
</feature>
<organism evidence="1 2">
    <name type="scientific">Rotaria magnacalcarata</name>
    <dbReference type="NCBI Taxonomy" id="392030"/>
    <lineage>
        <taxon>Eukaryota</taxon>
        <taxon>Metazoa</taxon>
        <taxon>Spiralia</taxon>
        <taxon>Gnathifera</taxon>
        <taxon>Rotifera</taxon>
        <taxon>Eurotatoria</taxon>
        <taxon>Bdelloidea</taxon>
        <taxon>Philodinida</taxon>
        <taxon>Philodinidae</taxon>
        <taxon>Rotaria</taxon>
    </lineage>
</organism>
<protein>
    <submittedName>
        <fullName evidence="1">Uncharacterized protein</fullName>
    </submittedName>
</protein>
<sequence length="25" mass="2832">MRDQRRYNLPRANEVAAVSIGDNGE</sequence>
<evidence type="ECO:0000313" key="2">
    <source>
        <dbReference type="Proteomes" id="UP000663842"/>
    </source>
</evidence>
<dbReference type="EMBL" id="CAJOBF010025428">
    <property type="protein sequence ID" value="CAF4403040.1"/>
    <property type="molecule type" value="Genomic_DNA"/>
</dbReference>
<evidence type="ECO:0000313" key="1">
    <source>
        <dbReference type="EMBL" id="CAF4403040.1"/>
    </source>
</evidence>